<dbReference type="InterPro" id="IPR042222">
    <property type="entry name" value="Dynein_2_N"/>
</dbReference>
<keyword evidence="4" id="KW-0547">Nucleotide-binding</keyword>
<keyword evidence="9" id="KW-0505">Motor protein</keyword>
<comment type="subcellular location">
    <subcellularLocation>
        <location evidence="1">Cytoplasm</location>
        <location evidence="1">Cytoskeleton</location>
        <location evidence="1">Cilium axoneme</location>
    </subcellularLocation>
</comment>
<evidence type="ECO:0000256" key="7">
    <source>
        <dbReference type="ARBA" id="ARBA00023054"/>
    </source>
</evidence>
<keyword evidence="14" id="KW-1185">Reference proteome</keyword>
<dbReference type="OrthoDB" id="5593012at2759"/>
<reference evidence="14" key="1">
    <citation type="submission" date="2010-06" db="EMBL/GenBank/DDBJ databases">
        <authorList>
            <person name="Jiang H."/>
            <person name="Abraham K."/>
            <person name="Ali S."/>
            <person name="Alsbrooks S.L."/>
            <person name="Anim B.N."/>
            <person name="Anosike U.S."/>
            <person name="Attaway T."/>
            <person name="Bandaranaike D.P."/>
            <person name="Battles P.K."/>
            <person name="Bell S.N."/>
            <person name="Bell A.V."/>
            <person name="Beltran B."/>
            <person name="Bickham C."/>
            <person name="Bustamante Y."/>
            <person name="Caleb T."/>
            <person name="Canada A."/>
            <person name="Cardenas V."/>
            <person name="Carter K."/>
            <person name="Chacko J."/>
            <person name="Chandrabose M.N."/>
            <person name="Chavez D."/>
            <person name="Chavez A."/>
            <person name="Chen L."/>
            <person name="Chu H.-S."/>
            <person name="Claassen K.J."/>
            <person name="Cockrell R."/>
            <person name="Collins M."/>
            <person name="Cooper J.A."/>
            <person name="Cree A."/>
            <person name="Curry S.M."/>
            <person name="Da Y."/>
            <person name="Dao M.D."/>
            <person name="Das B."/>
            <person name="Davila M.-L."/>
            <person name="Davy-Carroll L."/>
            <person name="Denson S."/>
            <person name="Dinh H."/>
            <person name="Ebong V.E."/>
            <person name="Edwards J.R."/>
            <person name="Egan A."/>
            <person name="El-Daye J."/>
            <person name="Escobedo L."/>
            <person name="Fernandez S."/>
            <person name="Fernando P.R."/>
            <person name="Flagg N."/>
            <person name="Forbes L.D."/>
            <person name="Fowler R.G."/>
            <person name="Fu Q."/>
            <person name="Gabisi R.A."/>
            <person name="Ganer J."/>
            <person name="Garbino Pronczuk A."/>
            <person name="Garcia R.M."/>
            <person name="Garner T."/>
            <person name="Garrett T.E."/>
            <person name="Gonzalez D.A."/>
            <person name="Hamid H."/>
            <person name="Hawkins E.S."/>
            <person name="Hirani K."/>
            <person name="Hogues M.E."/>
            <person name="Hollins B."/>
            <person name="Hsiao C.-H."/>
            <person name="Jabil R."/>
            <person name="James M.L."/>
            <person name="Jhangiani S.N."/>
            <person name="Johnson B."/>
            <person name="Johnson Q."/>
            <person name="Joshi V."/>
            <person name="Kalu J.B."/>
            <person name="Kam C."/>
            <person name="Kashfia A."/>
            <person name="Keebler J."/>
            <person name="Kisamo H."/>
            <person name="Kovar C.L."/>
            <person name="Lago L.A."/>
            <person name="Lai C.-Y."/>
            <person name="Laidlaw J."/>
            <person name="Lara F."/>
            <person name="Le T.-K."/>
            <person name="Lee S.L."/>
            <person name="Legall F.H."/>
            <person name="Lemon S.J."/>
            <person name="Lewis L.R."/>
            <person name="Li B."/>
            <person name="Liu Y."/>
            <person name="Liu Y.-S."/>
            <person name="Lopez J."/>
            <person name="Lozado R.J."/>
            <person name="Lu J."/>
            <person name="Madu R.C."/>
            <person name="Maheshwari M."/>
            <person name="Maheshwari R."/>
            <person name="Malloy K."/>
            <person name="Martinez E."/>
            <person name="Mathew T."/>
            <person name="Mercado I.C."/>
            <person name="Mercado C."/>
            <person name="Meyer B."/>
            <person name="Montgomery K."/>
            <person name="Morgan M.B."/>
            <person name="Munidasa M."/>
            <person name="Nazareth L.V."/>
            <person name="Nelson J."/>
            <person name="Ng B.M."/>
            <person name="Nguyen N.B."/>
            <person name="Nguyen P.Q."/>
            <person name="Nguyen T."/>
            <person name="Obregon M."/>
            <person name="Okwuonu G.O."/>
            <person name="Onwere C.G."/>
            <person name="Orozco G."/>
            <person name="Parra A."/>
            <person name="Patel S."/>
            <person name="Patil S."/>
            <person name="Perez A."/>
            <person name="Perez Y."/>
            <person name="Pham C."/>
            <person name="Primus E.L."/>
            <person name="Pu L.-L."/>
            <person name="Puazo M."/>
            <person name="Qin X."/>
            <person name="Quiroz J.B."/>
            <person name="Reese J."/>
            <person name="Richards S."/>
            <person name="Rives C.M."/>
            <person name="Robberts R."/>
            <person name="Ruiz S.J."/>
            <person name="Ruiz M.J."/>
            <person name="Santibanez J."/>
            <person name="Schneider B.W."/>
            <person name="Sisson I."/>
            <person name="Smith M."/>
            <person name="Sodergren E."/>
            <person name="Song X.-Z."/>
            <person name="Song B.B."/>
            <person name="Summersgill H."/>
            <person name="Thelus R."/>
            <person name="Thornton R.D."/>
            <person name="Trejos Z.Y."/>
            <person name="Usmani K."/>
            <person name="Vattathil S."/>
            <person name="Villasana D."/>
            <person name="Walker D.L."/>
            <person name="Wang S."/>
            <person name="Wang K."/>
            <person name="White C.S."/>
            <person name="Williams A.C."/>
            <person name="Williamson J."/>
            <person name="Wilson K."/>
            <person name="Woghiren I.O."/>
            <person name="Woodworth J.R."/>
            <person name="Worley K.C."/>
            <person name="Wright R.A."/>
            <person name="Wu W."/>
            <person name="Young L."/>
            <person name="Zhang L."/>
            <person name="Zhang J."/>
            <person name="Zhu Y."/>
            <person name="Muzny D.M."/>
            <person name="Weinstock G."/>
            <person name="Gibbs R.A."/>
        </authorList>
    </citation>
    <scope>NUCLEOTIDE SEQUENCE [LARGE SCALE GENOMIC DNA]</scope>
    <source>
        <strain evidence="14">LSR1</strain>
    </source>
</reference>
<dbReference type="GO" id="GO:0030286">
    <property type="term" value="C:dynein complex"/>
    <property type="evidence" value="ECO:0007669"/>
    <property type="project" value="UniProtKB-KW"/>
</dbReference>
<dbReference type="GO" id="GO:0005930">
    <property type="term" value="C:axoneme"/>
    <property type="evidence" value="ECO:0007669"/>
    <property type="project" value="UniProtKB-SubCell"/>
</dbReference>
<dbReference type="GeneID" id="100162340"/>
<keyword evidence="6" id="KW-0243">Dynein</keyword>
<dbReference type="GO" id="GO:0051959">
    <property type="term" value="F:dynein light intermediate chain binding"/>
    <property type="evidence" value="ECO:0007669"/>
    <property type="project" value="InterPro"/>
</dbReference>
<dbReference type="Proteomes" id="UP000007819">
    <property type="component" value="Chromosome X"/>
</dbReference>
<keyword evidence="8" id="KW-0969">Cilium</keyword>
<dbReference type="CTD" id="40568"/>
<dbReference type="KEGG" id="api:100162340"/>
<evidence type="ECO:0000256" key="6">
    <source>
        <dbReference type="ARBA" id="ARBA00023017"/>
    </source>
</evidence>
<dbReference type="AlphaFoldDB" id="A0A8R2JV82"/>
<proteinExistence type="predicted"/>
<keyword evidence="2" id="KW-0963">Cytoplasm</keyword>
<sequence length="1104" mass="130144">MLRVVNLERLKKLYAQFSIPQLLTEYSIGDNELVPIPVDSNVIITNKEHFTPLWYYDNVEFDSRNPDEWLKKDNNGINLPVPAIVYLPTNSNEESSKKYNWMDANIIDYNSTLKKYLVVMLDNNSTKVYNGIPRIQIHFKGEDPREFVKRIKYAILRREYCEDMYKWSMYLNKVRVDKHSKYISDVIPDETIKKILRLIFNCQHINKMNKDKNIIVQQINNIYQESCLSSRLKLLISMTKDHHNTLKVPNFRFEQFIRKPATRLTMSTNKAFINSKKEFNRNSLLHLPEVFTALCDSNVENIFIKDTRLLFTVFPIAVTLKEFETIQLKNIFETFNLLKNYWIKQITFKCYSALKNMKNCWFDISISKMKLYESSIHKLRKLMELLKYMMEERLRMVVINSAKGYATLIEQPCIPMKGINDDFVWDSDLNKSPFEDCTPPLFSVILNMNKNGAYYSTDPDTFETVIVSLFKRVILESHELPAIHPYLLVNMKFAEKPYLTSIGLIEPKITELQSNIENNIRLAIIPLKAYCKEFNIFLSLFNMDVDLYVKTFFDSNPSLSRIQEEISMQIKMKLKLEKTFPETITIGLFFISITSLKHSLVKKRIDLADLIMKTHASLTTEKIEICCEEYKRMYLKLTEIPTSIEQVFEIREWIDTLPILISNQSEIVRRLFKDMEMLDTFLWIVDDEQLKLKYDSQIWPYKIELRIKETLENITTNIEKFEKIQFEDELLLQDNVEYLSSIILKLTIENNLSKVNEIAVEVNKNWKLIKDLQLTSQTLNLRQQLFGHTVTPFENVDHLVDEFEPYKILWLSASEFFQLQNAWLQNPLTNIEKSTLQPLLNNLLNIVTKSVELFAEIPGTLSVANEIKTQIEEYKPMIHLLENILTQGMKQRHWDIFFDKTGIKVILSPTLTFKKCLALGVQNYIEEIKEISDNASKEYTIEIALNKMMDEWNGVKLKLLPYNDKDMYISTISDKELQMLDDHMLITQRLSLCSFKGVFEEPLTQWEHDLRLSKDVIKEWSEFQKKWMYLKPIFDDPNIKDQLPVENKKFNLVERILSRIMKLTMNKPWVMKTCPDKRLLDQLINGNVQLNKVENALKLSSVVK</sequence>
<name>A0A8R2JV82_ACYPI</name>
<dbReference type="RefSeq" id="XP_029347294.1">
    <property type="nucleotide sequence ID" value="XM_029491434.1"/>
</dbReference>
<keyword evidence="7" id="KW-0175">Coiled coil</keyword>
<keyword evidence="3" id="KW-0493">Microtubule</keyword>
<feature type="domain" description="Dynein heavy chain linker" evidence="12">
    <location>
        <begin position="797"/>
        <end position="1098"/>
    </location>
</feature>
<evidence type="ECO:0000256" key="8">
    <source>
        <dbReference type="ARBA" id="ARBA00023069"/>
    </source>
</evidence>
<dbReference type="Gene3D" id="1.20.140.100">
    <property type="entry name" value="Dynein heavy chain, N-terminal domain 2"/>
    <property type="match status" value="1"/>
</dbReference>
<evidence type="ECO:0000256" key="1">
    <source>
        <dbReference type="ARBA" id="ARBA00004430"/>
    </source>
</evidence>
<dbReference type="GO" id="GO:0045505">
    <property type="term" value="F:dynein intermediate chain binding"/>
    <property type="evidence" value="ECO:0007669"/>
    <property type="project" value="InterPro"/>
</dbReference>
<evidence type="ECO:0000256" key="3">
    <source>
        <dbReference type="ARBA" id="ARBA00022701"/>
    </source>
</evidence>
<dbReference type="PANTHER" id="PTHR45703">
    <property type="entry name" value="DYNEIN HEAVY CHAIN"/>
    <property type="match status" value="1"/>
</dbReference>
<dbReference type="PANTHER" id="PTHR45703:SF1">
    <property type="entry name" value="DYNEINS HEAVY CHAIN"/>
    <property type="match status" value="1"/>
</dbReference>
<dbReference type="GO" id="GO:0005874">
    <property type="term" value="C:microtubule"/>
    <property type="evidence" value="ECO:0007669"/>
    <property type="project" value="UniProtKB-KW"/>
</dbReference>
<dbReference type="EnsemblMetazoa" id="XM_029491434.1">
    <property type="protein sequence ID" value="XP_029347294.1"/>
    <property type="gene ID" value="LOC100162340"/>
</dbReference>
<dbReference type="Gene3D" id="1.10.287.2620">
    <property type="match status" value="1"/>
</dbReference>
<evidence type="ECO:0000256" key="4">
    <source>
        <dbReference type="ARBA" id="ARBA00022741"/>
    </source>
</evidence>
<accession>A0A8R2JV82</accession>
<evidence type="ECO:0000256" key="10">
    <source>
        <dbReference type="ARBA" id="ARBA00023212"/>
    </source>
</evidence>
<dbReference type="Pfam" id="PF08393">
    <property type="entry name" value="DHC_N2"/>
    <property type="match status" value="1"/>
</dbReference>
<reference evidence="13" key="2">
    <citation type="submission" date="2022-06" db="UniProtKB">
        <authorList>
            <consortium name="EnsemblMetazoa"/>
        </authorList>
    </citation>
    <scope>IDENTIFICATION</scope>
</reference>
<protein>
    <recommendedName>
        <fullName evidence="12">Dynein heavy chain linker domain-containing protein</fullName>
    </recommendedName>
</protein>
<dbReference type="GO" id="GO:0007018">
    <property type="term" value="P:microtubule-based movement"/>
    <property type="evidence" value="ECO:0007669"/>
    <property type="project" value="InterPro"/>
</dbReference>
<keyword evidence="11" id="KW-0966">Cell projection</keyword>
<evidence type="ECO:0000256" key="2">
    <source>
        <dbReference type="ARBA" id="ARBA00022490"/>
    </source>
</evidence>
<dbReference type="GO" id="GO:0005524">
    <property type="term" value="F:ATP binding"/>
    <property type="evidence" value="ECO:0007669"/>
    <property type="project" value="UniProtKB-KW"/>
</dbReference>
<evidence type="ECO:0000313" key="14">
    <source>
        <dbReference type="Proteomes" id="UP000007819"/>
    </source>
</evidence>
<evidence type="ECO:0000313" key="13">
    <source>
        <dbReference type="EnsemblMetazoa" id="XP_029347294.1"/>
    </source>
</evidence>
<dbReference type="InterPro" id="IPR026983">
    <property type="entry name" value="DHC"/>
</dbReference>
<organism evidence="13 14">
    <name type="scientific">Acyrthosiphon pisum</name>
    <name type="common">Pea aphid</name>
    <dbReference type="NCBI Taxonomy" id="7029"/>
    <lineage>
        <taxon>Eukaryota</taxon>
        <taxon>Metazoa</taxon>
        <taxon>Ecdysozoa</taxon>
        <taxon>Arthropoda</taxon>
        <taxon>Hexapoda</taxon>
        <taxon>Insecta</taxon>
        <taxon>Pterygota</taxon>
        <taxon>Neoptera</taxon>
        <taxon>Paraneoptera</taxon>
        <taxon>Hemiptera</taxon>
        <taxon>Sternorrhyncha</taxon>
        <taxon>Aphidomorpha</taxon>
        <taxon>Aphidoidea</taxon>
        <taxon>Aphididae</taxon>
        <taxon>Macrosiphini</taxon>
        <taxon>Acyrthosiphon</taxon>
    </lineage>
</organism>
<evidence type="ECO:0000256" key="9">
    <source>
        <dbReference type="ARBA" id="ARBA00023175"/>
    </source>
</evidence>
<evidence type="ECO:0000256" key="11">
    <source>
        <dbReference type="ARBA" id="ARBA00023273"/>
    </source>
</evidence>
<evidence type="ECO:0000256" key="5">
    <source>
        <dbReference type="ARBA" id="ARBA00022840"/>
    </source>
</evidence>
<dbReference type="FunFam" id="1.10.287.2620:FF:000002">
    <property type="entry name" value="Dynein heavy chain 2, axonemal"/>
    <property type="match status" value="1"/>
</dbReference>
<dbReference type="InterPro" id="IPR013602">
    <property type="entry name" value="Dynein_heavy_linker"/>
</dbReference>
<evidence type="ECO:0000259" key="12">
    <source>
        <dbReference type="Pfam" id="PF08393"/>
    </source>
</evidence>
<keyword evidence="10" id="KW-0206">Cytoskeleton</keyword>
<keyword evidence="5" id="KW-0067">ATP-binding</keyword>